<dbReference type="NCBIfam" id="NF046055">
    <property type="entry name" value="restr_BPTD_3080"/>
    <property type="match status" value="1"/>
</dbReference>
<dbReference type="InterPro" id="IPR006935">
    <property type="entry name" value="Helicase/UvrB_N"/>
</dbReference>
<comment type="caution">
    <text evidence="2">The sequence shown here is derived from an EMBL/GenBank/DDBJ whole genome shotgun (WGS) entry which is preliminary data.</text>
</comment>
<dbReference type="RefSeq" id="WP_009577883.1">
    <property type="nucleotide sequence ID" value="NZ_AMZN01000006.1"/>
</dbReference>
<evidence type="ECO:0000259" key="1">
    <source>
        <dbReference type="Pfam" id="PF04851"/>
    </source>
</evidence>
<dbReference type="PANTHER" id="PTHR47396">
    <property type="entry name" value="TYPE I RESTRICTION ENZYME ECOKI R PROTEIN"/>
    <property type="match status" value="1"/>
</dbReference>
<evidence type="ECO:0000313" key="3">
    <source>
        <dbReference type="Proteomes" id="UP000011135"/>
    </source>
</evidence>
<gene>
    <name evidence="2" type="ORF">C900_04155</name>
</gene>
<dbReference type="eggNOG" id="COG1061">
    <property type="taxonomic scope" value="Bacteria"/>
</dbReference>
<keyword evidence="3" id="KW-1185">Reference proteome</keyword>
<dbReference type="InterPro" id="IPR027417">
    <property type="entry name" value="P-loop_NTPase"/>
</dbReference>
<dbReference type="InterPro" id="IPR050742">
    <property type="entry name" value="Helicase_Restrict-Modif_Enz"/>
</dbReference>
<sequence length="1201" mass="137267">MKQIDQLIICSPYREPGKHWQQDEETQEFGIIDGRRPAGYTIASGNKSGFVPLKLANTIRTRLKEWQEKGRPGLTGISKELLEHWNDPDKRTNPFFFCQMEAIETIIFLNEAPAHYTSGFTIPGDGGSFERWCSKMATGSGKTIVMAMLIAYNILNKVTYRKDNRFSKNILIVAPGLTVKSRLSVLNPSDEHNYYQEFQIVPSTLMEKLREGKVKVINWHMLAWDTQDKLDEKAKKGQLRSVDKRKHMELSDTAYAKKVLGEMSNSKNILVINDEAHHAWRSAAESKEKGKTKDEIDNTVWVGGLDKLNNKVPILRCHDLSATPFAPTGKKSSEAGLFEWIVSDFGLNDAIESGLVKTPRVVIRSDGKVASDFKPRLYHLYNDPDVKVDINQKQIPKESPLPELVNNAYDLLATDWLKTKQEWIKDGINIPPVMITIANTTVTADRIKYHFDSGSCNVPEICDPEKTLQIDSKVLGAIENEDESLTGSKAELAEALRRKVDTVGKLGEPGEQIQNVISVGMLSEGWDAKNVTQIMGLRAFSSQLLCEQVVGRGLRRVSYDFDDDKMLSPEYVNIFGVPFSFIPHEGGVSTPRPAKPKHIIEPTDAKRDFRIEFPNILRVDTIYQSRLKLDYEEVKPIEIDPSNTITEAELGGVIDNDVTPAALSDVDIKRIAENYRLQSVIFKVATRVFGIEKHNWKGNEYDFLAQLLKLTEEFIQSDKIQIKTELFSQDPVRKKILITLNIARIIQHFMVAIKAQNASVFSPVFDKEKPIRSTGDMPTWYTSKPNAWHEKSHINHTVFDSTWEANNASIINKHEAVKAFVKNDHLGFTIKYNYKGVVKNYFPDYLIQLNNGDYLILEVKGQDSDENRAKREFLNLWVLAVNQNGKFGKWHWAVVFNSSEIHDILNKYKEFPAEYFLPIDEPKKEKELIENSFNFATFYGLSADDLKKEGSVEKMVQKVYKELLSQNFSEIFKVIREASAATDEALEDEEAFQNRTYSLLDTFAPSDKKVYDSRVRNYIKEAKHLEKQSLDYLIQAEYLSDSIVIHTGEDYSPFIMQVSRAVESELLHKVFIPFTNFIRTENPNISATYAYDFNNNDTKFFAQRLSRNENSYTLGNMHHILKKTGEEQSRSRSTLSKDFYAYLEENFDRGITQADFLNDVEELIKKFRNKSAHVDMLSKEQAQDCKYLVRKVLTKFLGLAA</sequence>
<accession>L8JYR3</accession>
<dbReference type="GO" id="GO:0003677">
    <property type="term" value="F:DNA binding"/>
    <property type="evidence" value="ECO:0007669"/>
    <property type="project" value="InterPro"/>
</dbReference>
<dbReference type="PATRIC" id="fig|1237149.3.peg.438"/>
<reference evidence="2 3" key="1">
    <citation type="submission" date="2012-12" db="EMBL/GenBank/DDBJ databases">
        <title>Genome assembly of Fulvivirga imtechensis AK7.</title>
        <authorList>
            <person name="Nupur N."/>
            <person name="Khatri I."/>
            <person name="Kumar R."/>
            <person name="Subramanian S."/>
            <person name="Pinnaka A."/>
        </authorList>
    </citation>
    <scope>NUCLEOTIDE SEQUENCE [LARGE SCALE GENOMIC DNA]</scope>
    <source>
        <strain evidence="2 3">AK7</strain>
    </source>
</reference>
<dbReference type="EMBL" id="AMZN01000006">
    <property type="protein sequence ID" value="ELR73303.1"/>
    <property type="molecule type" value="Genomic_DNA"/>
</dbReference>
<evidence type="ECO:0000313" key="2">
    <source>
        <dbReference type="EMBL" id="ELR73303.1"/>
    </source>
</evidence>
<feature type="domain" description="Helicase/UvrB N-terminal" evidence="1">
    <location>
        <begin position="99"/>
        <end position="282"/>
    </location>
</feature>
<dbReference type="OrthoDB" id="9804145at2"/>
<organism evidence="2 3">
    <name type="scientific">Fulvivirga imtechensis AK7</name>
    <dbReference type="NCBI Taxonomy" id="1237149"/>
    <lineage>
        <taxon>Bacteria</taxon>
        <taxon>Pseudomonadati</taxon>
        <taxon>Bacteroidota</taxon>
        <taxon>Cytophagia</taxon>
        <taxon>Cytophagales</taxon>
        <taxon>Fulvivirgaceae</taxon>
        <taxon>Fulvivirga</taxon>
    </lineage>
</organism>
<dbReference type="Gene3D" id="3.40.50.300">
    <property type="entry name" value="P-loop containing nucleotide triphosphate hydrolases"/>
    <property type="match status" value="2"/>
</dbReference>
<dbReference type="GO" id="GO:0016787">
    <property type="term" value="F:hydrolase activity"/>
    <property type="evidence" value="ECO:0007669"/>
    <property type="project" value="InterPro"/>
</dbReference>
<dbReference type="Proteomes" id="UP000011135">
    <property type="component" value="Unassembled WGS sequence"/>
</dbReference>
<dbReference type="AlphaFoldDB" id="L8JYR3"/>
<dbReference type="GO" id="GO:0005829">
    <property type="term" value="C:cytosol"/>
    <property type="evidence" value="ECO:0007669"/>
    <property type="project" value="TreeGrafter"/>
</dbReference>
<dbReference type="Pfam" id="PF04851">
    <property type="entry name" value="ResIII"/>
    <property type="match status" value="1"/>
</dbReference>
<name>L8JYR3_9BACT</name>
<protein>
    <recommendedName>
        <fullName evidence="1">Helicase/UvrB N-terminal domain-containing protein</fullName>
    </recommendedName>
</protein>
<dbReference type="PANTHER" id="PTHR47396:SF1">
    <property type="entry name" value="ATP-DEPENDENT HELICASE IRC3-RELATED"/>
    <property type="match status" value="1"/>
</dbReference>
<dbReference type="GO" id="GO:0005524">
    <property type="term" value="F:ATP binding"/>
    <property type="evidence" value="ECO:0007669"/>
    <property type="project" value="InterPro"/>
</dbReference>
<proteinExistence type="predicted"/>
<dbReference type="STRING" id="1237149.C900_04155"/>
<dbReference type="SUPFAM" id="SSF52540">
    <property type="entry name" value="P-loop containing nucleoside triphosphate hydrolases"/>
    <property type="match status" value="2"/>
</dbReference>